<feature type="region of interest" description="Disordered" evidence="1">
    <location>
        <begin position="194"/>
        <end position="264"/>
    </location>
</feature>
<proteinExistence type="predicted"/>
<comment type="caution">
    <text evidence="3">The sequence shown here is derived from an EMBL/GenBank/DDBJ whole genome shotgun (WGS) entry which is preliminary data.</text>
</comment>
<organism evidence="3 4">
    <name type="scientific">Megalurothrips usitatus</name>
    <name type="common">bean blossom thrips</name>
    <dbReference type="NCBI Taxonomy" id="439358"/>
    <lineage>
        <taxon>Eukaryota</taxon>
        <taxon>Metazoa</taxon>
        <taxon>Ecdysozoa</taxon>
        <taxon>Arthropoda</taxon>
        <taxon>Hexapoda</taxon>
        <taxon>Insecta</taxon>
        <taxon>Pterygota</taxon>
        <taxon>Neoptera</taxon>
        <taxon>Paraneoptera</taxon>
        <taxon>Thysanoptera</taxon>
        <taxon>Terebrantia</taxon>
        <taxon>Thripoidea</taxon>
        <taxon>Thripidae</taxon>
        <taxon>Megalurothrips</taxon>
    </lineage>
</organism>
<dbReference type="SUPFAM" id="SSF57756">
    <property type="entry name" value="Retrovirus zinc finger-like domains"/>
    <property type="match status" value="1"/>
</dbReference>
<feature type="region of interest" description="Disordered" evidence="1">
    <location>
        <begin position="575"/>
        <end position="606"/>
    </location>
</feature>
<name>A0AAV7X1P2_9NEOP</name>
<dbReference type="AlphaFoldDB" id="A0AAV7X1P2"/>
<feature type="compositionally biased region" description="Basic and acidic residues" evidence="1">
    <location>
        <begin position="252"/>
        <end position="264"/>
    </location>
</feature>
<sequence>MRTSRRTAKAKRPSCSQEGLPPSHQEELKKSSPHIVTVVVDPRLPLEEAKKILLGVDAVGGLRVTYGSHSAVFVCPNVDDIKWHKGRTSVYESIMWEPGAPRAIPTAAVTLTYPTWFVGLWGMPAIRRIWVDLGVQDIKCDEEEFAVTVTASCDLIASQVSLGVSNSGLQLSAPLQWDTEDRDARRFLRERCGAHRRPPTDNTQEPPILLLRPEPTSSRGTQTSWSSATARGTQTWASGAIADATPTPGPARAKEAAKKTKTRGEDQVLDKYIAEMERQNSAGKPRGKKVRSLVLDPRLDRKEAQKALKKAAPVDSTCALGTHSLVAVDDGVPDFSDFGAGVKYQKIGTSYASALYPSWMVKIKLHYPLWAVHYWGIDYLVEDIRKRKRSAEPTGPAEITATIGFPDVASLCAKGAFIPEAELWSPLRWATDDPEAAETLECFLPFFKWKDPPPEQQKSPSTAMDTEPAPADPRKRARPPSSHDESEGTQTENEEASRRTARKKPRANKKPASAEDKESSGVPQPRPPKQCFRCQAFGHISANCQRPLACRRCGKEHRHSECPRTTSPRCANCGGAHQSTSRQCPVHPATRRAPEHTAKSPPLCKSPPAEEVLSALVAVILGWKGGRSSPLPQRWGRQQLRPTPIPRKRQRKKASEDS</sequence>
<dbReference type="SMART" id="SM00343">
    <property type="entry name" value="ZnF_C2HC"/>
    <property type="match status" value="2"/>
</dbReference>
<feature type="region of interest" description="Disordered" evidence="1">
    <location>
        <begin position="448"/>
        <end position="528"/>
    </location>
</feature>
<evidence type="ECO:0000313" key="4">
    <source>
        <dbReference type="Proteomes" id="UP001075354"/>
    </source>
</evidence>
<dbReference type="Proteomes" id="UP001075354">
    <property type="component" value="Chromosome 16"/>
</dbReference>
<feature type="compositionally biased region" description="Polar residues" evidence="1">
    <location>
        <begin position="215"/>
        <end position="237"/>
    </location>
</feature>
<evidence type="ECO:0000259" key="2">
    <source>
        <dbReference type="SMART" id="SM00343"/>
    </source>
</evidence>
<reference evidence="3" key="1">
    <citation type="submission" date="2022-12" db="EMBL/GenBank/DDBJ databases">
        <title>Chromosome-level genome assembly of the bean flower thrips Megalurothrips usitatus.</title>
        <authorList>
            <person name="Ma L."/>
            <person name="Liu Q."/>
            <person name="Li H."/>
            <person name="Cai W."/>
        </authorList>
    </citation>
    <scope>NUCLEOTIDE SEQUENCE</scope>
    <source>
        <strain evidence="3">Cailab_2022a</strain>
    </source>
</reference>
<dbReference type="GO" id="GO:0008270">
    <property type="term" value="F:zinc ion binding"/>
    <property type="evidence" value="ECO:0007669"/>
    <property type="project" value="InterPro"/>
</dbReference>
<dbReference type="InterPro" id="IPR036875">
    <property type="entry name" value="Znf_CCHC_sf"/>
</dbReference>
<feature type="domain" description="CCHC-type" evidence="2">
    <location>
        <begin position="549"/>
        <end position="564"/>
    </location>
</feature>
<evidence type="ECO:0000256" key="1">
    <source>
        <dbReference type="SAM" id="MobiDB-lite"/>
    </source>
</evidence>
<dbReference type="InterPro" id="IPR001878">
    <property type="entry name" value="Znf_CCHC"/>
</dbReference>
<evidence type="ECO:0000313" key="3">
    <source>
        <dbReference type="EMBL" id="KAJ1519820.1"/>
    </source>
</evidence>
<feature type="compositionally biased region" description="Basic residues" evidence="1">
    <location>
        <begin position="1"/>
        <end position="12"/>
    </location>
</feature>
<feature type="domain" description="CCHC-type" evidence="2">
    <location>
        <begin position="530"/>
        <end position="546"/>
    </location>
</feature>
<accession>A0AAV7X1P2</accession>
<feature type="region of interest" description="Disordered" evidence="1">
    <location>
        <begin position="1"/>
        <end position="31"/>
    </location>
</feature>
<feature type="region of interest" description="Disordered" evidence="1">
    <location>
        <begin position="626"/>
        <end position="658"/>
    </location>
</feature>
<feature type="compositionally biased region" description="Basic residues" evidence="1">
    <location>
        <begin position="499"/>
        <end position="509"/>
    </location>
</feature>
<dbReference type="GO" id="GO:0003676">
    <property type="term" value="F:nucleic acid binding"/>
    <property type="evidence" value="ECO:0007669"/>
    <property type="project" value="InterPro"/>
</dbReference>
<protein>
    <recommendedName>
        <fullName evidence="2">CCHC-type domain-containing protein</fullName>
    </recommendedName>
</protein>
<keyword evidence="4" id="KW-1185">Reference proteome</keyword>
<gene>
    <name evidence="3" type="ORF">ONE63_005072</name>
</gene>
<dbReference type="EMBL" id="JAPTSV010000016">
    <property type="protein sequence ID" value="KAJ1519820.1"/>
    <property type="molecule type" value="Genomic_DNA"/>
</dbReference>